<dbReference type="GO" id="GO:0000287">
    <property type="term" value="F:magnesium ion binding"/>
    <property type="evidence" value="ECO:0007669"/>
    <property type="project" value="TreeGrafter"/>
</dbReference>
<evidence type="ECO:0000256" key="3">
    <source>
        <dbReference type="ARBA" id="ARBA00022448"/>
    </source>
</evidence>
<dbReference type="InterPro" id="IPR045861">
    <property type="entry name" value="CorA_cytoplasmic_dom"/>
</dbReference>
<keyword evidence="5 12" id="KW-0812">Transmembrane</keyword>
<evidence type="ECO:0000256" key="6">
    <source>
        <dbReference type="ARBA" id="ARBA00022842"/>
    </source>
</evidence>
<evidence type="ECO:0000256" key="1">
    <source>
        <dbReference type="ARBA" id="ARBA00004651"/>
    </source>
</evidence>
<evidence type="ECO:0000256" key="7">
    <source>
        <dbReference type="ARBA" id="ARBA00022989"/>
    </source>
</evidence>
<keyword evidence="7 12" id="KW-1133">Transmembrane helix</keyword>
<keyword evidence="4" id="KW-1003">Cell membrane</keyword>
<keyword evidence="9 12" id="KW-0472">Membrane</keyword>
<gene>
    <name evidence="13" type="ORF">FB566_5129</name>
</gene>
<dbReference type="Pfam" id="PF01544">
    <property type="entry name" value="CorA"/>
    <property type="match status" value="1"/>
</dbReference>
<dbReference type="GO" id="GO:0005886">
    <property type="term" value="C:plasma membrane"/>
    <property type="evidence" value="ECO:0007669"/>
    <property type="project" value="UniProtKB-SubCell"/>
</dbReference>
<dbReference type="SUPFAM" id="SSF143865">
    <property type="entry name" value="CorA soluble domain-like"/>
    <property type="match status" value="1"/>
</dbReference>
<dbReference type="SUPFAM" id="SSF144083">
    <property type="entry name" value="Magnesium transport protein CorA, transmembrane region"/>
    <property type="match status" value="1"/>
</dbReference>
<evidence type="ECO:0000256" key="8">
    <source>
        <dbReference type="ARBA" id="ARBA00023065"/>
    </source>
</evidence>
<dbReference type="FunFam" id="1.20.58.340:FF:000004">
    <property type="entry name" value="Magnesium transport protein CorA"/>
    <property type="match status" value="1"/>
</dbReference>
<dbReference type="GO" id="GO:0015087">
    <property type="term" value="F:cobalt ion transmembrane transporter activity"/>
    <property type="evidence" value="ECO:0007669"/>
    <property type="project" value="TreeGrafter"/>
</dbReference>
<evidence type="ECO:0000256" key="10">
    <source>
        <dbReference type="ARBA" id="ARBA00034269"/>
    </source>
</evidence>
<comment type="subcellular location">
    <subcellularLocation>
        <location evidence="1">Cell membrane</location>
        <topology evidence="1">Multi-pass membrane protein</topology>
    </subcellularLocation>
</comment>
<evidence type="ECO:0000256" key="11">
    <source>
        <dbReference type="ARBA" id="ARBA00045497"/>
    </source>
</evidence>
<dbReference type="AlphaFoldDB" id="A0A543B415"/>
<evidence type="ECO:0000256" key="5">
    <source>
        <dbReference type="ARBA" id="ARBA00022692"/>
    </source>
</evidence>
<dbReference type="Gene3D" id="1.20.58.340">
    <property type="entry name" value="Magnesium transport protein CorA, transmembrane region"/>
    <property type="match status" value="2"/>
</dbReference>
<evidence type="ECO:0000313" key="14">
    <source>
        <dbReference type="Proteomes" id="UP000317043"/>
    </source>
</evidence>
<evidence type="ECO:0000256" key="9">
    <source>
        <dbReference type="ARBA" id="ARBA00023136"/>
    </source>
</evidence>
<reference evidence="13 14" key="1">
    <citation type="submission" date="2019-06" db="EMBL/GenBank/DDBJ databases">
        <title>Sequencing the genomes of 1000 actinobacteria strains.</title>
        <authorList>
            <person name="Klenk H.-P."/>
        </authorList>
    </citation>
    <scope>NUCLEOTIDE SEQUENCE [LARGE SCALE GENOMIC DNA]</scope>
    <source>
        <strain evidence="13 14">DSM 45928</strain>
    </source>
</reference>
<dbReference type="InParanoid" id="A0A543B415"/>
<name>A0A543B415_9ACTN</name>
<keyword evidence="6" id="KW-0460">Magnesium</keyword>
<evidence type="ECO:0000256" key="4">
    <source>
        <dbReference type="ARBA" id="ARBA00022475"/>
    </source>
</evidence>
<accession>A0A543B415</accession>
<feature type="transmembrane region" description="Helical" evidence="12">
    <location>
        <begin position="289"/>
        <end position="309"/>
    </location>
</feature>
<keyword evidence="3" id="KW-0813">Transport</keyword>
<dbReference type="PANTHER" id="PTHR46494:SF1">
    <property type="entry name" value="CORA FAMILY METAL ION TRANSPORTER (EUROFUNG)"/>
    <property type="match status" value="1"/>
</dbReference>
<proteinExistence type="inferred from homology"/>
<dbReference type="PANTHER" id="PTHR46494">
    <property type="entry name" value="CORA FAMILY METAL ION TRANSPORTER (EUROFUNG)"/>
    <property type="match status" value="1"/>
</dbReference>
<comment type="catalytic activity">
    <reaction evidence="10">
        <text>Mg(2+)(in) = Mg(2+)(out)</text>
        <dbReference type="Rhea" id="RHEA:29827"/>
        <dbReference type="ChEBI" id="CHEBI:18420"/>
    </reaction>
</comment>
<dbReference type="CDD" id="cd12830">
    <property type="entry name" value="MtCorA-like"/>
    <property type="match status" value="1"/>
</dbReference>
<dbReference type="Gene3D" id="3.30.460.20">
    <property type="entry name" value="CorA soluble domain-like"/>
    <property type="match status" value="1"/>
</dbReference>
<dbReference type="GO" id="GO:0050897">
    <property type="term" value="F:cobalt ion binding"/>
    <property type="evidence" value="ECO:0007669"/>
    <property type="project" value="TreeGrafter"/>
</dbReference>
<sequence length="315" mass="35596">MGELTYWLGGPEGLRHLDADRPLPRLVEQIPAGGFLWVDVDTPDTDQLTEVASLMRLHPFAIRDATQAHERSKYDDYSAVHTIVVKTLWQDAGTIVGGDLTALIGDPILLTARHHGPDLSAVRRFLNEHPRMMSDGTWAPVYAILYQTLERYQDLSDETEEQVSRVERRVFSGGRVDAVGDIYALQRRVVEIREALNPLLPIAEDALSGDHRPSFRDVAHRLRRLDNAVAASELQLDHILNAHLGQISMWQNEDMRKISAWGAIITVPTLIAGIYGMNFRHIPELGWYIGYPLVLVLMIAVCLLLYHGFRRNGWL</sequence>
<evidence type="ECO:0000313" key="13">
    <source>
        <dbReference type="EMBL" id="TQL79520.1"/>
    </source>
</evidence>
<comment type="function">
    <text evidence="11">Mediates influx of magnesium ions. Alternates between open and closed states. Activated by low cytoplasmic Mg(2+) levels. Inactive when cytoplasmic Mg(2+) levels are high.</text>
</comment>
<comment type="similarity">
    <text evidence="2">Belongs to the CorA metal ion transporter (MIT) (TC 1.A.35) family.</text>
</comment>
<dbReference type="Proteomes" id="UP000317043">
    <property type="component" value="Unassembled WGS sequence"/>
</dbReference>
<dbReference type="InterPro" id="IPR002523">
    <property type="entry name" value="MgTranspt_CorA/ZnTranspt_ZntB"/>
</dbReference>
<comment type="caution">
    <text evidence="13">The sequence shown here is derived from an EMBL/GenBank/DDBJ whole genome shotgun (WGS) entry which is preliminary data.</text>
</comment>
<dbReference type="GO" id="GO:0015095">
    <property type="term" value="F:magnesium ion transmembrane transporter activity"/>
    <property type="evidence" value="ECO:0007669"/>
    <property type="project" value="TreeGrafter"/>
</dbReference>
<organism evidence="13 14">
    <name type="scientific">Stackebrandtia endophytica</name>
    <dbReference type="NCBI Taxonomy" id="1496996"/>
    <lineage>
        <taxon>Bacteria</taxon>
        <taxon>Bacillati</taxon>
        <taxon>Actinomycetota</taxon>
        <taxon>Actinomycetes</taxon>
        <taxon>Glycomycetales</taxon>
        <taxon>Glycomycetaceae</taxon>
        <taxon>Stackebrandtia</taxon>
    </lineage>
</organism>
<dbReference type="InterPro" id="IPR045863">
    <property type="entry name" value="CorA_TM1_TM2"/>
</dbReference>
<protein>
    <submittedName>
        <fullName evidence="13">Magnesium transporter</fullName>
    </submittedName>
</protein>
<evidence type="ECO:0000256" key="12">
    <source>
        <dbReference type="SAM" id="Phobius"/>
    </source>
</evidence>
<keyword evidence="8" id="KW-0406">Ion transport</keyword>
<keyword evidence="14" id="KW-1185">Reference proteome</keyword>
<feature type="transmembrane region" description="Helical" evidence="12">
    <location>
        <begin position="258"/>
        <end position="277"/>
    </location>
</feature>
<dbReference type="EMBL" id="VFOW01000001">
    <property type="protein sequence ID" value="TQL79520.1"/>
    <property type="molecule type" value="Genomic_DNA"/>
</dbReference>
<evidence type="ECO:0000256" key="2">
    <source>
        <dbReference type="ARBA" id="ARBA00009765"/>
    </source>
</evidence>